<keyword evidence="4" id="KW-1185">Reference proteome</keyword>
<sequence length="137" mass="13830">MTSASLPTRPRTARAPWFLDLLGACAVLALETAFLAAVGFSALMAGWASHDESSASTPSMGSHALALGVLAVVAGIAAVGLFRARAPITAASQVLAAAVLAFSALAIGFGAYVRADSHRPSGGVTWQMNTSSKRGTT</sequence>
<keyword evidence="1" id="KW-0472">Membrane</keyword>
<keyword evidence="1" id="KW-1133">Transmembrane helix</keyword>
<comment type="caution">
    <text evidence="3">The sequence shown here is derived from an EMBL/GenBank/DDBJ whole genome shotgun (WGS) entry which is preliminary data.</text>
</comment>
<evidence type="ECO:0000259" key="2">
    <source>
        <dbReference type="Pfam" id="PF19747"/>
    </source>
</evidence>
<feature type="transmembrane region" description="Helical" evidence="1">
    <location>
        <begin position="60"/>
        <end position="82"/>
    </location>
</feature>
<evidence type="ECO:0000313" key="3">
    <source>
        <dbReference type="EMBL" id="TWE16871.1"/>
    </source>
</evidence>
<organism evidence="3 4">
    <name type="scientific">Kitasatospora atroaurantiaca</name>
    <dbReference type="NCBI Taxonomy" id="285545"/>
    <lineage>
        <taxon>Bacteria</taxon>
        <taxon>Bacillati</taxon>
        <taxon>Actinomycetota</taxon>
        <taxon>Actinomycetes</taxon>
        <taxon>Kitasatosporales</taxon>
        <taxon>Streptomycetaceae</taxon>
        <taxon>Kitasatospora</taxon>
    </lineage>
</organism>
<feature type="domain" description="DUF6234" evidence="2">
    <location>
        <begin position="14"/>
        <end position="127"/>
    </location>
</feature>
<evidence type="ECO:0000256" key="1">
    <source>
        <dbReference type="SAM" id="Phobius"/>
    </source>
</evidence>
<dbReference type="InterPro" id="IPR046201">
    <property type="entry name" value="DUF6234"/>
</dbReference>
<feature type="transmembrane region" description="Helical" evidence="1">
    <location>
        <begin position="94"/>
        <end position="113"/>
    </location>
</feature>
<accession>A0A561EML4</accession>
<keyword evidence="1" id="KW-0812">Transmembrane</keyword>
<dbReference type="EMBL" id="VIVR01000001">
    <property type="protein sequence ID" value="TWE16871.1"/>
    <property type="molecule type" value="Genomic_DNA"/>
</dbReference>
<feature type="transmembrane region" description="Helical" evidence="1">
    <location>
        <begin position="21"/>
        <end position="48"/>
    </location>
</feature>
<name>A0A561EML4_9ACTN</name>
<protein>
    <recommendedName>
        <fullName evidence="2">DUF6234 domain-containing protein</fullName>
    </recommendedName>
</protein>
<gene>
    <name evidence="3" type="ORF">FB465_1864</name>
</gene>
<dbReference type="Pfam" id="PF19747">
    <property type="entry name" value="DUF6234"/>
    <property type="match status" value="1"/>
</dbReference>
<dbReference type="AlphaFoldDB" id="A0A561EML4"/>
<dbReference type="RefSeq" id="WP_425461154.1">
    <property type="nucleotide sequence ID" value="NZ_BAAABR010000036.1"/>
</dbReference>
<evidence type="ECO:0000313" key="4">
    <source>
        <dbReference type="Proteomes" id="UP000318416"/>
    </source>
</evidence>
<dbReference type="Proteomes" id="UP000318416">
    <property type="component" value="Unassembled WGS sequence"/>
</dbReference>
<proteinExistence type="predicted"/>
<reference evidence="3 4" key="1">
    <citation type="submission" date="2019-06" db="EMBL/GenBank/DDBJ databases">
        <title>Sequencing the genomes of 1000 actinobacteria strains.</title>
        <authorList>
            <person name="Klenk H.-P."/>
        </authorList>
    </citation>
    <scope>NUCLEOTIDE SEQUENCE [LARGE SCALE GENOMIC DNA]</scope>
    <source>
        <strain evidence="3 4">DSM 41649</strain>
    </source>
</reference>